<dbReference type="InterPro" id="IPR007560">
    <property type="entry name" value="Restrct_endonuc_IV_Mrr"/>
</dbReference>
<organism evidence="3 4">
    <name type="scientific">Butyricicoccus faecihominis</name>
    <dbReference type="NCBI Taxonomy" id="1712515"/>
    <lineage>
        <taxon>Bacteria</taxon>
        <taxon>Bacillati</taxon>
        <taxon>Bacillota</taxon>
        <taxon>Clostridia</taxon>
        <taxon>Eubacteriales</taxon>
        <taxon>Butyricicoccaceae</taxon>
        <taxon>Butyricicoccus</taxon>
    </lineage>
</organism>
<dbReference type="GO" id="GO:0004519">
    <property type="term" value="F:endonuclease activity"/>
    <property type="evidence" value="ECO:0007669"/>
    <property type="project" value="UniProtKB-KW"/>
</dbReference>
<keyword evidence="3" id="KW-0255">Endonuclease</keyword>
<dbReference type="Pfam" id="PF04471">
    <property type="entry name" value="Mrr_cat"/>
    <property type="match status" value="1"/>
</dbReference>
<keyword evidence="4" id="KW-1185">Reference proteome</keyword>
<dbReference type="PANTHER" id="PTHR30015:SF7">
    <property type="entry name" value="TYPE IV METHYL-DIRECTED RESTRICTION ENZYME ECOKMRR"/>
    <property type="match status" value="1"/>
</dbReference>
<dbReference type="InterPro" id="IPR011335">
    <property type="entry name" value="Restrct_endonuc-II-like"/>
</dbReference>
<comment type="caution">
    <text evidence="3">The sequence shown here is derived from an EMBL/GenBank/DDBJ whole genome shotgun (WGS) entry which is preliminary data.</text>
</comment>
<feature type="domain" description="Restriction endonuclease type IV Mrr" evidence="1">
    <location>
        <begin position="166"/>
        <end position="284"/>
    </location>
</feature>
<sequence>MAIPKYDEMYADFLRVLADNRIHSLSDIQDAIAKKRHLTEDELAERAPNKPGTVFSNRVAWTKAYLMKAELICSAKRGYCRITTDGQKLLSKRLKKIDNTVLSRYKGFTEYLNSEKVQDENVELRCESPQSDVQPLIDEAPDELITKAVDTLNKSLADELLQEIMEQTPAFFEWLVPYLLGKMGYGVSERDLSKISHQSRDGGIDGVIRQDKLGFSKIYIQAKRWDPQVVVGRPELQKFYGALPSGTAHGLFITTARFSDDAKKYAENRGNIVLVDGIRLVNLMIEHNVGVSVETQYVIKKIDSDFFKGE</sequence>
<keyword evidence="3" id="KW-0378">Hydrolase</keyword>
<dbReference type="Gene3D" id="3.40.1350.10">
    <property type="match status" value="1"/>
</dbReference>
<evidence type="ECO:0000259" key="1">
    <source>
        <dbReference type="Pfam" id="PF04471"/>
    </source>
</evidence>
<dbReference type="InterPro" id="IPR011856">
    <property type="entry name" value="tRNA_endonuc-like_dom_sf"/>
</dbReference>
<dbReference type="SUPFAM" id="SSF52980">
    <property type="entry name" value="Restriction endonuclease-like"/>
    <property type="match status" value="1"/>
</dbReference>
<reference evidence="3 4" key="1">
    <citation type="submission" date="2020-06" db="EMBL/GenBank/DDBJ databases">
        <title>Characterization of fructooligosaccharide metabolism and fructooligosaccharide-degrading enzymes in human commensal butyrate producers.</title>
        <authorList>
            <person name="Tanno H."/>
            <person name="Fujii T."/>
            <person name="Hirano K."/>
            <person name="Maeno S."/>
            <person name="Tonozuka T."/>
            <person name="Sakamoto M."/>
            <person name="Ohkuma M."/>
            <person name="Tochio T."/>
            <person name="Endo A."/>
        </authorList>
    </citation>
    <scope>NUCLEOTIDE SEQUENCE [LARGE SCALE GENOMIC DNA]</scope>
    <source>
        <strain evidence="3 4">JCM 31056</strain>
    </source>
</reference>
<dbReference type="Pfam" id="PF14338">
    <property type="entry name" value="Mrr_N"/>
    <property type="match status" value="1"/>
</dbReference>
<dbReference type="PANTHER" id="PTHR30015">
    <property type="entry name" value="MRR RESTRICTION SYSTEM PROTEIN"/>
    <property type="match status" value="1"/>
</dbReference>
<evidence type="ECO:0000313" key="4">
    <source>
        <dbReference type="Proteomes" id="UP000620147"/>
    </source>
</evidence>
<name>A0ABQ1E0P3_9FIRM</name>
<accession>A0ABQ1E0P3</accession>
<keyword evidence="3" id="KW-0540">Nuclease</keyword>
<protein>
    <submittedName>
        <fullName evidence="3">Restriction endonuclease</fullName>
    </submittedName>
</protein>
<feature type="domain" description="Restriction system protein Mrr-like N-terminal" evidence="2">
    <location>
        <begin position="6"/>
        <end position="91"/>
    </location>
</feature>
<dbReference type="InterPro" id="IPR025745">
    <property type="entry name" value="Mrr-like_N_dom"/>
</dbReference>
<dbReference type="Proteomes" id="UP000620147">
    <property type="component" value="Unassembled WGS sequence"/>
</dbReference>
<dbReference type="InterPro" id="IPR052906">
    <property type="entry name" value="Type_IV_Methyl-Rstrct_Enzyme"/>
</dbReference>
<proteinExistence type="predicted"/>
<evidence type="ECO:0000313" key="3">
    <source>
        <dbReference type="EMBL" id="GFO88528.1"/>
    </source>
</evidence>
<dbReference type="RefSeq" id="WP_118564557.1">
    <property type="nucleotide sequence ID" value="NZ_BLYJ01000020.1"/>
</dbReference>
<dbReference type="EMBL" id="BLYJ01000020">
    <property type="protein sequence ID" value="GFO88528.1"/>
    <property type="molecule type" value="Genomic_DNA"/>
</dbReference>
<gene>
    <name evidence="3" type="primary">mrr</name>
    <name evidence="3" type="ORF">BUFA31_16920</name>
</gene>
<evidence type="ECO:0000259" key="2">
    <source>
        <dbReference type="Pfam" id="PF14338"/>
    </source>
</evidence>